<dbReference type="RefSeq" id="WP_409547126.1">
    <property type="nucleotide sequence ID" value="NZ_JBKCRB010000048.1"/>
</dbReference>
<evidence type="ECO:0000313" key="1">
    <source>
        <dbReference type="EMBL" id="QLJ18348.1"/>
    </source>
</evidence>
<name>A0A7D5W604_PROMI</name>
<evidence type="ECO:0008006" key="2">
    <source>
        <dbReference type="Google" id="ProtNLM"/>
    </source>
</evidence>
<reference evidence="1" key="1">
    <citation type="submission" date="2020-07" db="EMBL/GenBank/DDBJ databases">
        <title>Hypervirulent multi-drug resistant Proteus mirabilis strain with mosaic plasmid.</title>
        <authorList>
            <person name="Shelenkov A."/>
            <person name="Mikhaylova Y.V."/>
            <person name="Yanushevich Y.G."/>
            <person name="Petrova L."/>
            <person name="Fomina V."/>
            <person name="Zamyatin M."/>
            <person name="Shagin D."/>
        </authorList>
    </citation>
    <scope>NUCLEOTIDE SEQUENCE</scope>
    <source>
        <strain evidence="1">CriePir89</strain>
    </source>
</reference>
<dbReference type="EMBL" id="CP059056">
    <property type="protein sequence ID" value="QLJ18348.1"/>
    <property type="molecule type" value="Genomic_DNA"/>
</dbReference>
<dbReference type="Gene3D" id="1.20.120.330">
    <property type="entry name" value="Nucleotidyltransferases domain 2"/>
    <property type="match status" value="1"/>
</dbReference>
<protein>
    <recommendedName>
        <fullName evidence="2">HEPN domain-containing protein</fullName>
    </recommendedName>
</protein>
<sequence length="134" mass="15182">MITPRDILSSASAIYDNVKSKNYTKSELELKHRNCARMAYYSILHLSKDLIDESCVNIDTSGISGTHEIVIRKLLAINSDLSNSLAQDLISCRVIRVKADYYLHKNFSANDAYKVLRKAEKAFNLFEEKFSTGT</sequence>
<gene>
    <name evidence="1" type="ORF">HZ283_15030</name>
</gene>
<dbReference type="AlphaFoldDB" id="A0A7D5W604"/>
<accession>A0A7D5W604</accession>
<organism evidence="1">
    <name type="scientific">Proteus mirabilis</name>
    <dbReference type="NCBI Taxonomy" id="584"/>
    <lineage>
        <taxon>Bacteria</taxon>
        <taxon>Pseudomonadati</taxon>
        <taxon>Pseudomonadota</taxon>
        <taxon>Gammaproteobacteria</taxon>
        <taxon>Enterobacterales</taxon>
        <taxon>Morganellaceae</taxon>
        <taxon>Proteus</taxon>
    </lineage>
</organism>
<proteinExistence type="predicted"/>